<evidence type="ECO:0000256" key="1">
    <source>
        <dbReference type="SAM" id="MobiDB-lite"/>
    </source>
</evidence>
<evidence type="ECO:0000313" key="4">
    <source>
        <dbReference type="Proteomes" id="UP000325315"/>
    </source>
</evidence>
<feature type="region of interest" description="Disordered" evidence="1">
    <location>
        <begin position="210"/>
        <end position="236"/>
    </location>
</feature>
<sequence length="261" mass="29858">MAKENLTERQCIGFSGHFGLLKRRVFNVPMELMDRQTALDMGRALGDLVAIDWKDRNGGWTEFIRIKVMIDISKPLRRIVKLVDREGIEVICALKYERLSDFCFTCGIIGHKMDSCSVRSRGTNLVDFSPQFGNWLRAAILPPSQGRVNWRNEVEEISTNANTNEEKEWSNTGSKDDSGQLVRKGRDRRSEQEIRSAFPAERRFHKIMRDGMGRFKSKRKRVRGSNGESVDDSPAKLAKRRLLDSILLSKAEAVEQPCQEP</sequence>
<evidence type="ECO:0000259" key="2">
    <source>
        <dbReference type="Pfam" id="PF14392"/>
    </source>
</evidence>
<feature type="compositionally biased region" description="Basic and acidic residues" evidence="1">
    <location>
        <begin position="164"/>
        <end position="178"/>
    </location>
</feature>
<reference evidence="3" key="1">
    <citation type="submission" date="2019-08" db="EMBL/GenBank/DDBJ databases">
        <authorList>
            <person name="Liu F."/>
        </authorList>
    </citation>
    <scope>NUCLEOTIDE SEQUENCE [LARGE SCALE GENOMIC DNA]</scope>
    <source>
        <strain evidence="3">PA1801</strain>
        <tissue evidence="3">Leaf</tissue>
    </source>
</reference>
<keyword evidence="4" id="KW-1185">Reference proteome</keyword>
<evidence type="ECO:0000313" key="3">
    <source>
        <dbReference type="EMBL" id="KAA3463011.1"/>
    </source>
</evidence>
<proteinExistence type="predicted"/>
<dbReference type="OrthoDB" id="1001609at2759"/>
<organism evidence="3 4">
    <name type="scientific">Gossypium australe</name>
    <dbReference type="NCBI Taxonomy" id="47621"/>
    <lineage>
        <taxon>Eukaryota</taxon>
        <taxon>Viridiplantae</taxon>
        <taxon>Streptophyta</taxon>
        <taxon>Embryophyta</taxon>
        <taxon>Tracheophyta</taxon>
        <taxon>Spermatophyta</taxon>
        <taxon>Magnoliopsida</taxon>
        <taxon>eudicotyledons</taxon>
        <taxon>Gunneridae</taxon>
        <taxon>Pentapetalae</taxon>
        <taxon>rosids</taxon>
        <taxon>malvids</taxon>
        <taxon>Malvales</taxon>
        <taxon>Malvaceae</taxon>
        <taxon>Malvoideae</taxon>
        <taxon>Gossypium</taxon>
    </lineage>
</organism>
<dbReference type="Pfam" id="PF14392">
    <property type="entry name" value="zf-CCHC_4"/>
    <property type="match status" value="1"/>
</dbReference>
<comment type="caution">
    <text evidence="3">The sequence shown here is derived from an EMBL/GenBank/DDBJ whole genome shotgun (WGS) entry which is preliminary data.</text>
</comment>
<protein>
    <submittedName>
        <fullName evidence="3">Nucleolin-like</fullName>
    </submittedName>
</protein>
<gene>
    <name evidence="3" type="ORF">EPI10_029441</name>
</gene>
<dbReference type="PANTHER" id="PTHR31286:SF178">
    <property type="entry name" value="DUF4283 DOMAIN-CONTAINING PROTEIN"/>
    <property type="match status" value="1"/>
</dbReference>
<dbReference type="AlphaFoldDB" id="A0A5B6V1R8"/>
<feature type="region of interest" description="Disordered" evidence="1">
    <location>
        <begin position="159"/>
        <end position="193"/>
    </location>
</feature>
<dbReference type="InterPro" id="IPR040256">
    <property type="entry name" value="At4g02000-like"/>
</dbReference>
<dbReference type="InterPro" id="IPR025836">
    <property type="entry name" value="Zn_knuckle_CX2CX4HX4C"/>
</dbReference>
<dbReference type="EMBL" id="SMMG02000009">
    <property type="protein sequence ID" value="KAA3463011.1"/>
    <property type="molecule type" value="Genomic_DNA"/>
</dbReference>
<accession>A0A5B6V1R8</accession>
<feature type="domain" description="Zinc knuckle CX2CX4HX4C" evidence="2">
    <location>
        <begin position="70"/>
        <end position="117"/>
    </location>
</feature>
<dbReference type="PANTHER" id="PTHR31286">
    <property type="entry name" value="GLYCINE-RICH CELL WALL STRUCTURAL PROTEIN 1.8-LIKE"/>
    <property type="match status" value="1"/>
</dbReference>
<dbReference type="Proteomes" id="UP000325315">
    <property type="component" value="Unassembled WGS sequence"/>
</dbReference>
<name>A0A5B6V1R8_9ROSI</name>